<evidence type="ECO:0000256" key="1">
    <source>
        <dbReference type="SAM" id="MobiDB-lite"/>
    </source>
</evidence>
<sequence length="292" mass="32195">MRLTPIAAEEWEPRTDTKGAAPLGPEEIGAQVRAELQNTEVNRLKLSHLDLSRQNESLRMENRRIAAEARKEIREAQGGVSVLRQQLYRAQALLRSRVVLTLNGLQKHAPDVNSALSFPREPPRSRNSPKKPVRIPLGHATGNADLFQDESLALGKAQPSGDVFSAEGGEEEGTGSSCHVKQPSHLHRRWNNVTDMYASTPSYNPSTASCVKVQYDVRDILEEAKQRTDAAVNEAEAFGALCNNIHRNHVRQVLSAAADASLSHGMDFFCKIFLEKMEDSVREAANEALGVT</sequence>
<gene>
    <name evidence="2" type="ORF">TSPGSL018_16678</name>
</gene>
<dbReference type="AlphaFoldDB" id="A0A061S0R7"/>
<organism evidence="2">
    <name type="scientific">Tetraselmis sp. GSL018</name>
    <dbReference type="NCBI Taxonomy" id="582737"/>
    <lineage>
        <taxon>Eukaryota</taxon>
        <taxon>Viridiplantae</taxon>
        <taxon>Chlorophyta</taxon>
        <taxon>core chlorophytes</taxon>
        <taxon>Chlorodendrophyceae</taxon>
        <taxon>Chlorodendrales</taxon>
        <taxon>Chlorodendraceae</taxon>
        <taxon>Tetraselmis</taxon>
    </lineage>
</organism>
<reference evidence="2" key="1">
    <citation type="submission" date="2014-05" db="EMBL/GenBank/DDBJ databases">
        <title>The transcriptome of the halophilic microalga Tetraselmis sp. GSL018 isolated from the Great Salt Lake, Utah.</title>
        <authorList>
            <person name="Jinkerson R.E."/>
            <person name="D'Adamo S."/>
            <person name="Posewitz M.C."/>
        </authorList>
    </citation>
    <scope>NUCLEOTIDE SEQUENCE</scope>
    <source>
        <strain evidence="2">GSL018</strain>
    </source>
</reference>
<feature type="region of interest" description="Disordered" evidence="1">
    <location>
        <begin position="112"/>
        <end position="141"/>
    </location>
</feature>
<name>A0A061S0R7_9CHLO</name>
<proteinExistence type="predicted"/>
<protein>
    <submittedName>
        <fullName evidence="2">Uncharacterized protein</fullName>
    </submittedName>
</protein>
<accession>A0A061S0R7</accession>
<feature type="region of interest" description="Disordered" evidence="1">
    <location>
        <begin position="158"/>
        <end position="181"/>
    </location>
</feature>
<feature type="region of interest" description="Disordered" evidence="1">
    <location>
        <begin position="1"/>
        <end position="23"/>
    </location>
</feature>
<dbReference type="EMBL" id="GBEZ01007643">
    <property type="protein sequence ID" value="JAC77833.1"/>
    <property type="molecule type" value="Transcribed_RNA"/>
</dbReference>
<evidence type="ECO:0000313" key="2">
    <source>
        <dbReference type="EMBL" id="JAC77833.1"/>
    </source>
</evidence>